<dbReference type="AlphaFoldDB" id="A0A4Z2IRZ8"/>
<protein>
    <submittedName>
        <fullName evidence="1">Uncharacterized protein</fullName>
    </submittedName>
</protein>
<name>A0A4Z2IRZ8_9TELE</name>
<keyword evidence="2" id="KW-1185">Reference proteome</keyword>
<accession>A0A4Z2IRZ8</accession>
<gene>
    <name evidence="1" type="ORF">EYF80_009129</name>
</gene>
<organism evidence="1 2">
    <name type="scientific">Liparis tanakae</name>
    <name type="common">Tanaka's snailfish</name>
    <dbReference type="NCBI Taxonomy" id="230148"/>
    <lineage>
        <taxon>Eukaryota</taxon>
        <taxon>Metazoa</taxon>
        <taxon>Chordata</taxon>
        <taxon>Craniata</taxon>
        <taxon>Vertebrata</taxon>
        <taxon>Euteleostomi</taxon>
        <taxon>Actinopterygii</taxon>
        <taxon>Neopterygii</taxon>
        <taxon>Teleostei</taxon>
        <taxon>Neoteleostei</taxon>
        <taxon>Acanthomorphata</taxon>
        <taxon>Eupercaria</taxon>
        <taxon>Perciformes</taxon>
        <taxon>Cottioidei</taxon>
        <taxon>Cottales</taxon>
        <taxon>Liparidae</taxon>
        <taxon>Liparis</taxon>
    </lineage>
</organism>
<dbReference type="Proteomes" id="UP000314294">
    <property type="component" value="Unassembled WGS sequence"/>
</dbReference>
<evidence type="ECO:0000313" key="2">
    <source>
        <dbReference type="Proteomes" id="UP000314294"/>
    </source>
</evidence>
<proteinExistence type="predicted"/>
<comment type="caution">
    <text evidence="1">The sequence shown here is derived from an EMBL/GenBank/DDBJ whole genome shotgun (WGS) entry which is preliminary data.</text>
</comment>
<evidence type="ECO:0000313" key="1">
    <source>
        <dbReference type="EMBL" id="TNN80621.1"/>
    </source>
</evidence>
<dbReference type="EMBL" id="SRLO01000053">
    <property type="protein sequence ID" value="TNN80621.1"/>
    <property type="molecule type" value="Genomic_DNA"/>
</dbReference>
<reference evidence="1 2" key="1">
    <citation type="submission" date="2019-03" db="EMBL/GenBank/DDBJ databases">
        <title>First draft genome of Liparis tanakae, snailfish: a comprehensive survey of snailfish specific genes.</title>
        <authorList>
            <person name="Kim W."/>
            <person name="Song I."/>
            <person name="Jeong J.-H."/>
            <person name="Kim D."/>
            <person name="Kim S."/>
            <person name="Ryu S."/>
            <person name="Song J.Y."/>
            <person name="Lee S.K."/>
        </authorList>
    </citation>
    <scope>NUCLEOTIDE SEQUENCE [LARGE SCALE GENOMIC DNA]</scope>
    <source>
        <tissue evidence="1">Muscle</tissue>
    </source>
</reference>
<sequence>MERRHMKRNISPHDRLLHAHTASPSECMNVPERWEEEEEEEEYRACKLLDICHHNSFWQQLFAKIVHKQHIAQLKFLMLTKPDRKEGQQDEGREERVGQELSRMGEPFSFRDVFGTRSVCPVSQRLQTTPAAYTCQNTSRLEEDERIVDVGIEGCL</sequence>